<protein>
    <submittedName>
        <fullName evidence="4">Iron-regulated protein-like protein</fullName>
    </submittedName>
</protein>
<dbReference type="HOGENOM" id="CLU_048993_0_0_4"/>
<evidence type="ECO:0000259" key="3">
    <source>
        <dbReference type="Pfam" id="PF09375"/>
    </source>
</evidence>
<dbReference type="InterPro" id="IPR018976">
    <property type="entry name" value="Imelysin-like"/>
</dbReference>
<dbReference type="InterPro" id="IPR038352">
    <property type="entry name" value="Imelysin_sf"/>
</dbReference>
<proteinExistence type="predicted"/>
<evidence type="ECO:0000256" key="2">
    <source>
        <dbReference type="ARBA" id="ARBA00022729"/>
    </source>
</evidence>
<sequence length="433" mass="46145">MVAPAAAPALRLIGWVPQANTNDSQLQYATDLPAPTPTMNKTFVLAALVAACAAAPRVQAQPAAPASSSPATAYGPVAAHYAALVHASYADTLAAAQAMQQAVTAFLKSPGAETQAAARKAWLAARELYGQTEAYRFYGGPIDDDDGPEGRINAWPMDESYVDGVDGRPGSGLINNRKQPLTSKALAALNERGGEENIATGWHAIEFMLWGQDLSETGPGNRGFEDFVDGKAPNADRRRQYLALTTGLLVDDLSSLVRAWAPGAKGNYRARFEQGGRESVRRMLVGLGSLSRGELAGERLEVALASQDQEDEHSCFSDNTHRDAVANARGIQNVWLGEWRRPDGSVLRGPSLRELVAARDAPLAERTTRQVAASVAAAEGIRAPFDQEIRGDRNAPGRQRVQATIDSLSQQARDLVASAAAMGITQLTLVQPK</sequence>
<dbReference type="Gene3D" id="1.20.1420.20">
    <property type="entry name" value="M75 peptidase, HXXE motif"/>
    <property type="match status" value="1"/>
</dbReference>
<dbReference type="KEGG" id="rta:Rta_24270"/>
<dbReference type="CDD" id="cd14657">
    <property type="entry name" value="Imelysin_IrpA-like"/>
    <property type="match status" value="1"/>
</dbReference>
<comment type="subcellular location">
    <subcellularLocation>
        <location evidence="1">Cell envelope</location>
    </subcellularLocation>
</comment>
<evidence type="ECO:0000313" key="5">
    <source>
        <dbReference type="Proteomes" id="UP000008385"/>
    </source>
</evidence>
<dbReference type="GO" id="GO:0030313">
    <property type="term" value="C:cell envelope"/>
    <property type="evidence" value="ECO:0007669"/>
    <property type="project" value="UniProtKB-SubCell"/>
</dbReference>
<dbReference type="STRING" id="365046.Rta_24270"/>
<dbReference type="eggNOG" id="COG3487">
    <property type="taxonomic scope" value="Bacteria"/>
</dbReference>
<gene>
    <name evidence="4" type="ordered locus">Rta_24270</name>
</gene>
<reference evidence="5" key="1">
    <citation type="submission" date="2006-01" db="EMBL/GenBank/DDBJ databases">
        <title>Genome of the cyst-dividing bacterium Ramlibacter tataouinensis.</title>
        <authorList>
            <person name="Barakat M."/>
            <person name="Ortet P."/>
            <person name="De Luca G."/>
            <person name="Jourlin-Castelli C."/>
            <person name="Ansaldi M."/>
            <person name="Py B."/>
            <person name="Fichant G."/>
            <person name="Coutinho P."/>
            <person name="Voulhoux R."/>
            <person name="Bastien O."/>
            <person name="Roy S."/>
            <person name="Marechal E."/>
            <person name="Henrissat B."/>
            <person name="Quentin Y."/>
            <person name="Noirot P."/>
            <person name="Filloux A."/>
            <person name="Mejean V."/>
            <person name="DuBow M."/>
            <person name="Barras F."/>
            <person name="Heulin T."/>
        </authorList>
    </citation>
    <scope>NUCLEOTIDE SEQUENCE [LARGE SCALE GENOMIC DNA]</scope>
    <source>
        <strain evidence="5">ATCC BAA-407 / DSM 14655 / LMG 21543 / TTB310</strain>
    </source>
</reference>
<keyword evidence="2" id="KW-0732">Signal</keyword>
<evidence type="ECO:0000256" key="1">
    <source>
        <dbReference type="ARBA" id="ARBA00004196"/>
    </source>
</evidence>
<name>F5Y1U1_RAMTT</name>
<accession>F5Y1U1</accession>
<dbReference type="Pfam" id="PF09375">
    <property type="entry name" value="Peptidase_M75"/>
    <property type="match status" value="1"/>
</dbReference>
<dbReference type="Proteomes" id="UP000008385">
    <property type="component" value="Chromosome"/>
</dbReference>
<dbReference type="EMBL" id="CP000245">
    <property type="protein sequence ID" value="AEG93525.1"/>
    <property type="molecule type" value="Genomic_DNA"/>
</dbReference>
<dbReference type="PATRIC" id="fig|365046.3.peg.2485"/>
<evidence type="ECO:0000313" key="4">
    <source>
        <dbReference type="EMBL" id="AEG93525.1"/>
    </source>
</evidence>
<keyword evidence="5" id="KW-1185">Reference proteome</keyword>
<feature type="domain" description="Imelysin-like" evidence="3">
    <location>
        <begin position="86"/>
        <end position="414"/>
    </location>
</feature>
<dbReference type="AlphaFoldDB" id="F5Y1U1"/>
<organism evidence="4 5">
    <name type="scientific">Ramlibacter tataouinensis (strain ATCC BAA-407 / DSM 14655 / LMG 21543 / TTB310)</name>
    <dbReference type="NCBI Taxonomy" id="365046"/>
    <lineage>
        <taxon>Bacteria</taxon>
        <taxon>Pseudomonadati</taxon>
        <taxon>Pseudomonadota</taxon>
        <taxon>Betaproteobacteria</taxon>
        <taxon>Burkholderiales</taxon>
        <taxon>Comamonadaceae</taxon>
        <taxon>Ramlibacter</taxon>
    </lineage>
</organism>
<reference evidence="4 5" key="2">
    <citation type="journal article" date="2011" name="PLoS ONE">
        <title>The Cyst-Dividing Bacterium Ramlibacter tataouinensis TTB310 Genome Reveals a Well-Stocked Toolbox for Adaptation to a Desert Environment.</title>
        <authorList>
            <person name="De Luca G."/>
            <person name="Barakat M."/>
            <person name="Ortet P."/>
            <person name="Fochesato S."/>
            <person name="Jourlin-Castelli C."/>
            <person name="Ansaldi M."/>
            <person name="Py B."/>
            <person name="Fichant G."/>
            <person name="Coutinho P.M."/>
            <person name="Voulhoux R."/>
            <person name="Bastien O."/>
            <person name="Marechal E."/>
            <person name="Henrissat B."/>
            <person name="Quentin Y."/>
            <person name="Noirot P."/>
            <person name="Filloux A."/>
            <person name="Mejean V."/>
            <person name="Dubow M.S."/>
            <person name="Barras F."/>
            <person name="Barbe V."/>
            <person name="Weissenbach J."/>
            <person name="Mihalcescu I."/>
            <person name="Vermeglio A."/>
            <person name="Achouak W."/>
            <person name="Heulin T."/>
        </authorList>
    </citation>
    <scope>NUCLEOTIDE SEQUENCE [LARGE SCALE GENOMIC DNA]</scope>
    <source>
        <strain evidence="5">ATCC BAA-407 / DSM 14655 / LMG 21543 / TTB310</strain>
    </source>
</reference>